<comment type="caution">
    <text evidence="2">The sequence shown here is derived from an EMBL/GenBank/DDBJ whole genome shotgun (WGS) entry which is preliminary data.</text>
</comment>
<evidence type="ECO:0000313" key="2">
    <source>
        <dbReference type="EMBL" id="CAB1452193.1"/>
    </source>
</evidence>
<feature type="coiled-coil region" evidence="1">
    <location>
        <begin position="59"/>
        <end position="86"/>
    </location>
</feature>
<reference evidence="2" key="1">
    <citation type="submission" date="2020-03" db="EMBL/GenBank/DDBJ databases">
        <authorList>
            <person name="Weist P."/>
        </authorList>
    </citation>
    <scope>NUCLEOTIDE SEQUENCE</scope>
</reference>
<name>A0A9N7VJP0_PLEPL</name>
<sequence length="122" mass="13919">MSTIRPGKHEEQLREEITIIALQNTESEDWEDRSCEEALQEHLDIAPKANINLTAGTRRENLQQQKSAAKEKAVEAEQVNEVLQNKGLDLHTFLEKEKQLIDIKEVGVRAHTCEKTVNGLYL</sequence>
<protein>
    <submittedName>
        <fullName evidence="2">Uncharacterized protein</fullName>
    </submittedName>
</protein>
<keyword evidence="3" id="KW-1185">Reference proteome</keyword>
<accession>A0A9N7VJP0</accession>
<proteinExistence type="predicted"/>
<dbReference type="Proteomes" id="UP001153269">
    <property type="component" value="Unassembled WGS sequence"/>
</dbReference>
<evidence type="ECO:0000313" key="3">
    <source>
        <dbReference type="Proteomes" id="UP001153269"/>
    </source>
</evidence>
<gene>
    <name evidence="2" type="ORF">PLEPLA_LOCUS39933</name>
</gene>
<dbReference type="AlphaFoldDB" id="A0A9N7VJP0"/>
<evidence type="ECO:0000256" key="1">
    <source>
        <dbReference type="SAM" id="Coils"/>
    </source>
</evidence>
<dbReference type="EMBL" id="CADEAL010004120">
    <property type="protein sequence ID" value="CAB1452193.1"/>
    <property type="molecule type" value="Genomic_DNA"/>
</dbReference>
<keyword evidence="1" id="KW-0175">Coiled coil</keyword>
<organism evidence="2 3">
    <name type="scientific">Pleuronectes platessa</name>
    <name type="common">European plaice</name>
    <dbReference type="NCBI Taxonomy" id="8262"/>
    <lineage>
        <taxon>Eukaryota</taxon>
        <taxon>Metazoa</taxon>
        <taxon>Chordata</taxon>
        <taxon>Craniata</taxon>
        <taxon>Vertebrata</taxon>
        <taxon>Euteleostomi</taxon>
        <taxon>Actinopterygii</taxon>
        <taxon>Neopterygii</taxon>
        <taxon>Teleostei</taxon>
        <taxon>Neoteleostei</taxon>
        <taxon>Acanthomorphata</taxon>
        <taxon>Carangaria</taxon>
        <taxon>Pleuronectiformes</taxon>
        <taxon>Pleuronectoidei</taxon>
        <taxon>Pleuronectidae</taxon>
        <taxon>Pleuronectes</taxon>
    </lineage>
</organism>